<dbReference type="PROSITE" id="PS00870">
    <property type="entry name" value="CLPAB_1"/>
    <property type="match status" value="1"/>
</dbReference>
<proteinExistence type="inferred from homology"/>
<dbReference type="CDD" id="cd19499">
    <property type="entry name" value="RecA-like_ClpB_Hsp104-like"/>
    <property type="match status" value="1"/>
</dbReference>
<dbReference type="CDD" id="cd00009">
    <property type="entry name" value="AAA"/>
    <property type="match status" value="1"/>
</dbReference>
<dbReference type="SMART" id="SM00382">
    <property type="entry name" value="AAA"/>
    <property type="match status" value="2"/>
</dbReference>
<dbReference type="SUPFAM" id="SSF52540">
    <property type="entry name" value="P-loop containing nucleoside triphosphate hydrolases"/>
    <property type="match status" value="2"/>
</dbReference>
<evidence type="ECO:0000256" key="6">
    <source>
        <dbReference type="SAM" id="MobiDB-lite"/>
    </source>
</evidence>
<comment type="caution">
    <text evidence="9">The sequence shown here is derived from an EMBL/GenBank/DDBJ whole genome shotgun (WGS) entry which is preliminary data.</text>
</comment>
<dbReference type="InterPro" id="IPR019489">
    <property type="entry name" value="Clp_ATPase_C"/>
</dbReference>
<dbReference type="SUPFAM" id="SSF81923">
    <property type="entry name" value="Double Clp-N motif"/>
    <property type="match status" value="1"/>
</dbReference>
<comment type="similarity">
    <text evidence="1">Belongs to the ClpA/ClpB family.</text>
</comment>
<dbReference type="Pfam" id="PF10431">
    <property type="entry name" value="ClpB_D2-small"/>
    <property type="match status" value="1"/>
</dbReference>
<feature type="domain" description="AAA+ ATPase" evidence="7">
    <location>
        <begin position="683"/>
        <end position="843"/>
    </location>
</feature>
<dbReference type="InterPro" id="IPR001270">
    <property type="entry name" value="ClpA/B"/>
</dbReference>
<dbReference type="Pfam" id="PF02861">
    <property type="entry name" value="Clp_N"/>
    <property type="match status" value="1"/>
</dbReference>
<feature type="domain" description="Clp ATPase C-terminal" evidence="8">
    <location>
        <begin position="855"/>
        <end position="947"/>
    </location>
</feature>
<dbReference type="InterPro" id="IPR041546">
    <property type="entry name" value="ClpA/ClpB_AAA_lid"/>
</dbReference>
<dbReference type="InterPro" id="IPR004176">
    <property type="entry name" value="Clp_R_N"/>
</dbReference>
<evidence type="ECO:0000256" key="2">
    <source>
        <dbReference type="ARBA" id="ARBA00022737"/>
    </source>
</evidence>
<dbReference type="InterPro" id="IPR018368">
    <property type="entry name" value="ClpA/B_CS1"/>
</dbReference>
<evidence type="ECO:0000313" key="9">
    <source>
        <dbReference type="EMBL" id="MDX8479715.1"/>
    </source>
</evidence>
<gene>
    <name evidence="9" type="primary">tssH</name>
    <name evidence="9" type="ORF">RFN28_14665</name>
</gene>
<keyword evidence="5" id="KW-0143">Chaperone</keyword>
<dbReference type="InterPro" id="IPR050130">
    <property type="entry name" value="ClpA_ClpB"/>
</dbReference>
<keyword evidence="3" id="KW-0547">Nucleotide-binding</keyword>
<name>A0ABU4XYE0_9HYPH</name>
<dbReference type="PANTHER" id="PTHR11638:SF184">
    <property type="entry name" value="ATPASE WITH CHAPERONE ACTIVITY"/>
    <property type="match status" value="1"/>
</dbReference>
<dbReference type="Gene3D" id="1.10.1780.10">
    <property type="entry name" value="Clp, N-terminal domain"/>
    <property type="match status" value="1"/>
</dbReference>
<dbReference type="InterPro" id="IPR027417">
    <property type="entry name" value="P-loop_NTPase"/>
</dbReference>
<dbReference type="InterPro" id="IPR003959">
    <property type="entry name" value="ATPase_AAA_core"/>
</dbReference>
<evidence type="ECO:0000256" key="3">
    <source>
        <dbReference type="ARBA" id="ARBA00022741"/>
    </source>
</evidence>
<organism evidence="9 10">
    <name type="scientific">Mesorhizobium album</name>
    <dbReference type="NCBI Taxonomy" id="3072314"/>
    <lineage>
        <taxon>Bacteria</taxon>
        <taxon>Pseudomonadati</taxon>
        <taxon>Pseudomonadota</taxon>
        <taxon>Alphaproteobacteria</taxon>
        <taxon>Hyphomicrobiales</taxon>
        <taxon>Phyllobacteriaceae</taxon>
        <taxon>Mesorhizobium</taxon>
    </lineage>
</organism>
<keyword evidence="10" id="KW-1185">Reference proteome</keyword>
<keyword evidence="2" id="KW-0677">Repeat</keyword>
<feature type="compositionally biased region" description="Basic residues" evidence="6">
    <location>
        <begin position="553"/>
        <end position="562"/>
    </location>
</feature>
<evidence type="ECO:0000256" key="4">
    <source>
        <dbReference type="ARBA" id="ARBA00022840"/>
    </source>
</evidence>
<dbReference type="Proteomes" id="UP001287059">
    <property type="component" value="Unassembled WGS sequence"/>
</dbReference>
<accession>A0ABU4XYE0</accession>
<evidence type="ECO:0000313" key="10">
    <source>
        <dbReference type="Proteomes" id="UP001287059"/>
    </source>
</evidence>
<evidence type="ECO:0000256" key="5">
    <source>
        <dbReference type="ARBA" id="ARBA00023186"/>
    </source>
</evidence>
<sequence>MEQRRSSQSFKRKELVAKLNATGVRAFKAAADTAKLRGNPYVELVHFIQQLVLSERSDVQMIIADAGLDVSRLTADMTRAIDKLPYGATSVEEFSDHIFHAIQEGWNLATLEFGVEEVRSSHILLACLKTPVLEGLVSKISAEFDKIDADGVISRFADVTEGSLEAGSSPAAAADEKPMKRGPGGDSALAKYATDLTQRARDGKIDPVVGRDPEIRQIVDILMRRRQNNPILTGEAGVGKTAVVEGFALRIAQGDVPPTLQNVSVRMLDVGLMQAGASVKGEFEKRLKAVIDEVQASEVPIILFIDEAHTLIGAGGAAGTGDAANLLKPALARGELRTVAATTWAEYKQHIEKDPALTRRFQVVKIEEPSEAVAVLMLRGVAGVLEQHHKVQILDEAIEAAVALSHRYIPARQLPDKAVSLLDTACARVAISQHATPAEVEDILRRRQALEVERGIIGREAAIGIDVTDRQARVDVGLAETETTLAAAQARWDREKALVSEILDLRAKLRGEGVPLDAAAAGEAGETVSAAPAASETPEAKAPENKAAETKPAKSKGSKAKAAKGEAARGEVAKAEAVAETIAEGSAGSAADLARLRELMAELAAAQGETPLILPSVDRNAVAAVVQDWTGIPTGRMLSSQTEKALRLAVTLSERVVGQDHAMEMIAKRVQTSRAGLGAPEKPVGVFLLCGPSGVGKTETALALAETLYGGEQNLISINMSEFQEAHTVSTLKGAPPGYVGYGKGGILTEAVRRKPYSVILLDEVEKAHPDVHEIFFQVFDKGMMDDSEGRRIDFKNTLILLTSNVGSDVIMDRTKNGTVRTGIDDLDAALRAPLLRVFPAAFLGRVVTIPYYPLSDSMIEAITRHQFAKIARRLRATNDAELVIGDGVMDLVKARCTEIESGGRMIDAILTNTLLPELSRGVLNRALEGAKMTKVTVGASAEGFTYSFE</sequence>
<evidence type="ECO:0000259" key="8">
    <source>
        <dbReference type="SMART" id="SM01086"/>
    </source>
</evidence>
<protein>
    <submittedName>
        <fullName evidence="9">Type VI secretion system ATPase TssH</fullName>
    </submittedName>
</protein>
<feature type="region of interest" description="Disordered" evidence="6">
    <location>
        <begin position="520"/>
        <end position="570"/>
    </location>
</feature>
<reference evidence="9 10" key="1">
    <citation type="submission" date="2023-08" db="EMBL/GenBank/DDBJ databases">
        <title>Implementing the SeqCode for naming new Mesorhizobium species isolated from Vachellia karroo root nodules.</title>
        <authorList>
            <person name="Van Lill M."/>
        </authorList>
    </citation>
    <scope>NUCLEOTIDE SEQUENCE [LARGE SCALE GENOMIC DNA]</scope>
    <source>
        <strain evidence="9 10">VK24D</strain>
    </source>
</reference>
<evidence type="ECO:0000259" key="7">
    <source>
        <dbReference type="SMART" id="SM00382"/>
    </source>
</evidence>
<evidence type="ECO:0000256" key="1">
    <source>
        <dbReference type="ARBA" id="ARBA00008675"/>
    </source>
</evidence>
<dbReference type="NCBIfam" id="TIGR03345">
    <property type="entry name" value="VI_ClpV1"/>
    <property type="match status" value="1"/>
</dbReference>
<dbReference type="EMBL" id="JAVIIW010000015">
    <property type="protein sequence ID" value="MDX8479715.1"/>
    <property type="molecule type" value="Genomic_DNA"/>
</dbReference>
<keyword evidence="4" id="KW-0067">ATP-binding</keyword>
<dbReference type="Pfam" id="PF00004">
    <property type="entry name" value="AAA"/>
    <property type="match status" value="1"/>
</dbReference>
<dbReference type="Gene3D" id="3.40.50.300">
    <property type="entry name" value="P-loop containing nucleotide triphosphate hydrolases"/>
    <property type="match status" value="3"/>
</dbReference>
<dbReference type="Pfam" id="PF17871">
    <property type="entry name" value="AAA_lid_9"/>
    <property type="match status" value="1"/>
</dbReference>
<dbReference type="InterPro" id="IPR003593">
    <property type="entry name" value="AAA+_ATPase"/>
</dbReference>
<feature type="compositionally biased region" description="Basic and acidic residues" evidence="6">
    <location>
        <begin position="538"/>
        <end position="552"/>
    </location>
</feature>
<dbReference type="Pfam" id="PF07724">
    <property type="entry name" value="AAA_2"/>
    <property type="match status" value="1"/>
</dbReference>
<dbReference type="PRINTS" id="PR00300">
    <property type="entry name" value="CLPPROTEASEA"/>
</dbReference>
<dbReference type="Gene3D" id="1.10.8.60">
    <property type="match status" value="1"/>
</dbReference>
<dbReference type="RefSeq" id="WP_320288049.1">
    <property type="nucleotide sequence ID" value="NZ_JAVIIW010000015.1"/>
</dbReference>
<dbReference type="InterPro" id="IPR017729">
    <property type="entry name" value="ATPase_T6SS_ClpV1"/>
</dbReference>
<dbReference type="SMART" id="SM01086">
    <property type="entry name" value="ClpB_D2-small"/>
    <property type="match status" value="1"/>
</dbReference>
<dbReference type="PANTHER" id="PTHR11638">
    <property type="entry name" value="ATP-DEPENDENT CLP PROTEASE"/>
    <property type="match status" value="1"/>
</dbReference>
<feature type="domain" description="AAA+ ATPase" evidence="7">
    <location>
        <begin position="226"/>
        <end position="367"/>
    </location>
</feature>
<dbReference type="InterPro" id="IPR036628">
    <property type="entry name" value="Clp_N_dom_sf"/>
</dbReference>
<feature type="region of interest" description="Disordered" evidence="6">
    <location>
        <begin position="165"/>
        <end position="186"/>
    </location>
</feature>